<evidence type="ECO:0000259" key="3">
    <source>
        <dbReference type="PROSITE" id="PS50968"/>
    </source>
</evidence>
<dbReference type="SUPFAM" id="SSF51230">
    <property type="entry name" value="Single hybrid motif"/>
    <property type="match status" value="1"/>
</dbReference>
<dbReference type="InterPro" id="IPR000073">
    <property type="entry name" value="AB_hydrolase_1"/>
</dbReference>
<evidence type="ECO:0000313" key="5">
    <source>
        <dbReference type="Proteomes" id="UP000027186"/>
    </source>
</evidence>
<dbReference type="EMBL" id="CP007793">
    <property type="protein sequence ID" value="AIB12449.1"/>
    <property type="molecule type" value="Genomic_DNA"/>
</dbReference>
<feature type="domain" description="Lipoyl-binding" evidence="3">
    <location>
        <begin position="8"/>
        <end position="83"/>
    </location>
</feature>
<dbReference type="InterPro" id="IPR003016">
    <property type="entry name" value="2-oxoA_DH_lipoyl-BS"/>
</dbReference>
<dbReference type="InterPro" id="IPR000089">
    <property type="entry name" value="Biotin_lipoyl"/>
</dbReference>
<evidence type="ECO:0000256" key="2">
    <source>
        <dbReference type="ARBA" id="ARBA00022823"/>
    </source>
</evidence>
<protein>
    <submittedName>
        <fullName evidence="4">Acetoin dehydrogenase</fullName>
    </submittedName>
</protein>
<keyword evidence="2" id="KW-0450">Lipoyl</keyword>
<accession>A0A060DNK6</accession>
<proteinExistence type="predicted"/>
<dbReference type="InterPro" id="IPR011053">
    <property type="entry name" value="Single_hybrid_motif"/>
</dbReference>
<dbReference type="RefSeq" id="WP_038529180.1">
    <property type="nucleotide sequence ID" value="NZ_CP007793.1"/>
</dbReference>
<sequence>MTTPNERIKPIVMPKWGLSMSEGKVTGWLKQPGATVNLGDDLLEVETDKITNVVEAGETGVLRRVLGEPGTVYPVKALIAVLAEPDVPDSDIDAFIAGYAVPAADGEEDGADAGPRYEFAETAAGTIRYARRGDGATTVLLVHGFGGDLDNWLFTIDALAEGATVYALDLPGHGQSAKTLPDPTLSGLSKAVRDFMDAVGIGAAHLVGHSMGGAVSMRTALDAPERVASLSLICSAGLGREINQDYIAGFIDATSRRDLKPVLETLFADTGLVSRQMIDDLLKYKRLDGVDGALRAIASSMFGNGEQTVILGETVGAAKVPTLVVWGAEDRVIPAAHATALDSAARVEVVPNAGHMVQMEAAGTVNALIKDHVTKNA</sequence>
<name>A0A060DNK6_9PROT</name>
<gene>
    <name evidence="4" type="ORF">ABAZ39_10670</name>
</gene>
<dbReference type="InterPro" id="IPR029058">
    <property type="entry name" value="AB_hydrolase_fold"/>
</dbReference>
<dbReference type="Gene3D" id="2.40.50.100">
    <property type="match status" value="1"/>
</dbReference>
<dbReference type="Pfam" id="PF00561">
    <property type="entry name" value="Abhydrolase_1"/>
    <property type="match status" value="1"/>
</dbReference>
<dbReference type="Gene3D" id="3.40.50.1820">
    <property type="entry name" value="alpha/beta hydrolase"/>
    <property type="match status" value="1"/>
</dbReference>
<dbReference type="SUPFAM" id="SSF53474">
    <property type="entry name" value="alpha/beta-Hydrolases"/>
    <property type="match status" value="1"/>
</dbReference>
<dbReference type="PRINTS" id="PR00111">
    <property type="entry name" value="ABHYDROLASE"/>
</dbReference>
<dbReference type="NCBIfam" id="NF011457">
    <property type="entry name" value="PRK14875.1"/>
    <property type="match status" value="1"/>
</dbReference>
<comment type="cofactor">
    <cofactor evidence="1">
        <name>(R)-lipoate</name>
        <dbReference type="ChEBI" id="CHEBI:83088"/>
    </cofactor>
</comment>
<dbReference type="PROSITE" id="PS50968">
    <property type="entry name" value="BIOTINYL_LIPOYL"/>
    <property type="match status" value="1"/>
</dbReference>
<dbReference type="CDD" id="cd06849">
    <property type="entry name" value="lipoyl_domain"/>
    <property type="match status" value="1"/>
</dbReference>
<dbReference type="Pfam" id="PF00364">
    <property type="entry name" value="Biotin_lipoyl"/>
    <property type="match status" value="1"/>
</dbReference>
<evidence type="ECO:0000256" key="1">
    <source>
        <dbReference type="ARBA" id="ARBA00001938"/>
    </source>
</evidence>
<reference evidence="4 5" key="1">
    <citation type="journal article" date="2014" name="Genome Announc.">
        <title>Complete Genome Sequence of the Model Rhizosphere Strain Azospirillum brasilense Az39, Successfully Applied in Agriculture.</title>
        <authorList>
            <person name="Rivera D."/>
            <person name="Revale S."/>
            <person name="Molina R."/>
            <person name="Gualpa J."/>
            <person name="Puente M."/>
            <person name="Maroniche G."/>
            <person name="Paris G."/>
            <person name="Baker D."/>
            <person name="Clavijo B."/>
            <person name="McLay K."/>
            <person name="Spaepen S."/>
            <person name="Perticari A."/>
            <person name="Vazquez M."/>
            <person name="Wisniewski-Dye F."/>
            <person name="Watkins C."/>
            <person name="Martinez-Abarca F."/>
            <person name="Vanderleyden J."/>
            <person name="Cassan F."/>
        </authorList>
    </citation>
    <scope>NUCLEOTIDE SEQUENCE [LARGE SCALE GENOMIC DNA]</scope>
    <source>
        <strain evidence="4 5">Az39</strain>
    </source>
</reference>
<dbReference type="PANTHER" id="PTHR46438:SF11">
    <property type="entry name" value="LIPASE-RELATED"/>
    <property type="match status" value="1"/>
</dbReference>
<dbReference type="Proteomes" id="UP000027186">
    <property type="component" value="Chromosome"/>
</dbReference>
<dbReference type="AlphaFoldDB" id="A0A060DNK6"/>
<dbReference type="PROSITE" id="PS00189">
    <property type="entry name" value="LIPOYL"/>
    <property type="match status" value="1"/>
</dbReference>
<dbReference type="KEGG" id="abq:ABAZ39_10670"/>
<dbReference type="PANTHER" id="PTHR46438">
    <property type="entry name" value="ALPHA/BETA-HYDROLASES SUPERFAMILY PROTEIN"/>
    <property type="match status" value="1"/>
</dbReference>
<organism evidence="4 5">
    <name type="scientific">Azospirillum argentinense</name>
    <dbReference type="NCBI Taxonomy" id="2970906"/>
    <lineage>
        <taxon>Bacteria</taxon>
        <taxon>Pseudomonadati</taxon>
        <taxon>Pseudomonadota</taxon>
        <taxon>Alphaproteobacteria</taxon>
        <taxon>Rhodospirillales</taxon>
        <taxon>Azospirillaceae</taxon>
        <taxon>Azospirillum</taxon>
    </lineage>
</organism>
<evidence type="ECO:0000313" key="4">
    <source>
        <dbReference type="EMBL" id="AIB12449.1"/>
    </source>
</evidence>